<dbReference type="Proteomes" id="UP000199435">
    <property type="component" value="Unassembled WGS sequence"/>
</dbReference>
<feature type="region of interest" description="Disordered" evidence="1">
    <location>
        <begin position="57"/>
        <end position="76"/>
    </location>
</feature>
<dbReference type="STRING" id="411945.GA0061102_1003201"/>
<accession>A0A1C3UG36</accession>
<name>A0A1C3UG36_9HYPH</name>
<keyword evidence="3" id="KW-1185">Reference proteome</keyword>
<evidence type="ECO:0000256" key="1">
    <source>
        <dbReference type="SAM" id="MobiDB-lite"/>
    </source>
</evidence>
<gene>
    <name evidence="2" type="ORF">GA0061102_1003201</name>
</gene>
<proteinExistence type="predicted"/>
<dbReference type="AlphaFoldDB" id="A0A1C3UG36"/>
<evidence type="ECO:0000313" key="3">
    <source>
        <dbReference type="Proteomes" id="UP000199435"/>
    </source>
</evidence>
<evidence type="ECO:0000313" key="2">
    <source>
        <dbReference type="EMBL" id="SCB14375.1"/>
    </source>
</evidence>
<organism evidence="2 3">
    <name type="scientific">Rhizobium miluonense</name>
    <dbReference type="NCBI Taxonomy" id="411945"/>
    <lineage>
        <taxon>Bacteria</taxon>
        <taxon>Pseudomonadati</taxon>
        <taxon>Pseudomonadota</taxon>
        <taxon>Alphaproteobacteria</taxon>
        <taxon>Hyphomicrobiales</taxon>
        <taxon>Rhizobiaceae</taxon>
        <taxon>Rhizobium/Agrobacterium group</taxon>
        <taxon>Rhizobium</taxon>
    </lineage>
</organism>
<protein>
    <submittedName>
        <fullName evidence="2">Uncharacterized protein</fullName>
    </submittedName>
</protein>
<dbReference type="EMBL" id="FMAH01000003">
    <property type="protein sequence ID" value="SCB14375.1"/>
    <property type="molecule type" value="Genomic_DNA"/>
</dbReference>
<reference evidence="3" key="1">
    <citation type="submission" date="2016-08" db="EMBL/GenBank/DDBJ databases">
        <authorList>
            <person name="Varghese N."/>
            <person name="Submissions Spin"/>
        </authorList>
    </citation>
    <scope>NUCLEOTIDE SEQUENCE [LARGE SCALE GENOMIC DNA]</scope>
    <source>
        <strain evidence="3">HAMBI 2971</strain>
    </source>
</reference>
<sequence length="76" mass="8288">MEEKVAWLSRIKMVAGGNMPLSNPSGDLGENSSAFTSKNDIVAVWDRVRMELQIAPINPQNSGSFRSNPPNTEVSI</sequence>
<feature type="compositionally biased region" description="Polar residues" evidence="1">
    <location>
        <begin position="58"/>
        <end position="76"/>
    </location>
</feature>